<dbReference type="SUPFAM" id="SSF51366">
    <property type="entry name" value="Ribulose-phoshate binding barrel"/>
    <property type="match status" value="1"/>
</dbReference>
<protein>
    <recommendedName>
        <fullName evidence="4">N-(5'-phosphoribosyl)anthranilate isomerase</fullName>
        <ecNumber evidence="3">5.3.1.24</ecNumber>
    </recommendedName>
</protein>
<evidence type="ECO:0000256" key="7">
    <source>
        <dbReference type="ARBA" id="ARBA00023141"/>
    </source>
</evidence>
<evidence type="ECO:0000313" key="11">
    <source>
        <dbReference type="EMBL" id="CAX44275.1"/>
    </source>
</evidence>
<dbReference type="OrthoDB" id="524799at2759"/>
<dbReference type="InterPro" id="IPR001240">
    <property type="entry name" value="PRAI_dom"/>
</dbReference>
<feature type="domain" description="N-(5'phosphoribosyl) anthranilate isomerase (PRAI)" evidence="9">
    <location>
        <begin position="43"/>
        <end position="218"/>
    </location>
</feature>
<evidence type="ECO:0000256" key="4">
    <source>
        <dbReference type="ARBA" id="ARBA00022272"/>
    </source>
</evidence>
<dbReference type="Gene3D" id="3.20.20.70">
    <property type="entry name" value="Aldolase class I"/>
    <property type="match status" value="1"/>
</dbReference>
<dbReference type="Pfam" id="PF00697">
    <property type="entry name" value="PRAI"/>
    <property type="match status" value="1"/>
</dbReference>
<proteinExistence type="inferred from homology"/>
<gene>
    <name evidence="10" type="ordered locus">Cd36_00130</name>
    <name evidence="11" type="ORF">CD36_00130</name>
</gene>
<dbReference type="PANTHER" id="PTHR42894:SF1">
    <property type="entry name" value="N-(5'-PHOSPHORIBOSYL)ANTHRANILATE ISOMERASE"/>
    <property type="match status" value="1"/>
</dbReference>
<dbReference type="HOGENOM" id="CLU_076364_1_0_1"/>
<dbReference type="GO" id="GO:0000162">
    <property type="term" value="P:L-tryptophan biosynthetic process"/>
    <property type="evidence" value="ECO:0007669"/>
    <property type="project" value="UniProtKB-UniPathway"/>
</dbReference>
<dbReference type="eggNOG" id="KOG4202">
    <property type="taxonomic scope" value="Eukaryota"/>
</dbReference>
<dbReference type="CGD" id="CAL0000170615">
    <property type="gene designation" value="Cd36_00130"/>
</dbReference>
<evidence type="ECO:0000313" key="10">
    <source>
        <dbReference type="CGD" id="CAL0000170615"/>
    </source>
</evidence>
<dbReference type="CDD" id="cd00405">
    <property type="entry name" value="PRAI"/>
    <property type="match status" value="1"/>
</dbReference>
<dbReference type="Proteomes" id="UP000002605">
    <property type="component" value="Chromosome 1"/>
</dbReference>
<keyword evidence="6" id="KW-0822">Tryptophan biosynthesis</keyword>
<dbReference type="AlphaFoldDB" id="B9W6H2"/>
<evidence type="ECO:0000313" key="12">
    <source>
        <dbReference type="Proteomes" id="UP000002605"/>
    </source>
</evidence>
<keyword evidence="5" id="KW-0028">Amino-acid biosynthesis</keyword>
<comment type="pathway">
    <text evidence="1">Amino-acid biosynthesis; L-tryptophan biosynthesis; L-tryptophan from chorismate: step 3/5.</text>
</comment>
<dbReference type="UniPathway" id="UPA00035">
    <property type="reaction ID" value="UER00042"/>
</dbReference>
<name>B9W6H2_CANDC</name>
<evidence type="ECO:0000256" key="5">
    <source>
        <dbReference type="ARBA" id="ARBA00022605"/>
    </source>
</evidence>
<dbReference type="PANTHER" id="PTHR42894">
    <property type="entry name" value="N-(5'-PHOSPHORIBOSYL)ANTHRANILATE ISOMERASE"/>
    <property type="match status" value="1"/>
</dbReference>
<dbReference type="InterPro" id="IPR044643">
    <property type="entry name" value="TrpF_fam"/>
</dbReference>
<evidence type="ECO:0000256" key="2">
    <source>
        <dbReference type="ARBA" id="ARBA00007571"/>
    </source>
</evidence>
<dbReference type="KEGG" id="cdu:CD36_00130"/>
<dbReference type="InterPro" id="IPR013785">
    <property type="entry name" value="Aldolase_TIM"/>
</dbReference>
<keyword evidence="12" id="KW-1185">Reference proteome</keyword>
<evidence type="ECO:0000256" key="1">
    <source>
        <dbReference type="ARBA" id="ARBA00004664"/>
    </source>
</evidence>
<evidence type="ECO:0000256" key="8">
    <source>
        <dbReference type="ARBA" id="ARBA00023235"/>
    </source>
</evidence>
<dbReference type="VEuPathDB" id="FungiDB:CD36_00130"/>
<keyword evidence="7" id="KW-0057">Aromatic amino acid biosynthesis</keyword>
<keyword evidence="8 11" id="KW-0413">Isomerase</keyword>
<comment type="similarity">
    <text evidence="2">Belongs to the TrpF family.</text>
</comment>
<sequence>MKVVKICGIKSVEAAKVAIDNGANLLGCILVPNRARTIDHEVAKQISQMMGHRKPPKFDASTPTEHFELVSQWIVENGPFLVGVFRNQPREEVFRIARELGLDFIQLHGSEDKLEFVNSEFGIIPRYVVPDEMDLLGEQAPSLMQCVSLPLLDSEAGGEGKVLDWTFIERLPTKALLAGGLTPENIPTFQTILGYDVSGGVETNGVKDSSKIIKFIQNGHAA</sequence>
<evidence type="ECO:0000256" key="3">
    <source>
        <dbReference type="ARBA" id="ARBA00012572"/>
    </source>
</evidence>
<dbReference type="EMBL" id="FM992688">
    <property type="protein sequence ID" value="CAX44275.1"/>
    <property type="molecule type" value="Genomic_DNA"/>
</dbReference>
<evidence type="ECO:0000256" key="6">
    <source>
        <dbReference type="ARBA" id="ARBA00022822"/>
    </source>
</evidence>
<reference evidence="11 12" key="1">
    <citation type="journal article" date="2009" name="Genome Res.">
        <title>Comparative genomics of the fungal pathogens Candida dubliniensis and Candida albicans.</title>
        <authorList>
            <person name="Jackson A.P."/>
            <person name="Gamble J.A."/>
            <person name="Yeomans T."/>
            <person name="Moran G.P."/>
            <person name="Saunders D."/>
            <person name="Harris D."/>
            <person name="Aslett M."/>
            <person name="Barrell J.F."/>
            <person name="Butler G."/>
            <person name="Citiulo F."/>
            <person name="Coleman D.C."/>
            <person name="de Groot P.W.J."/>
            <person name="Goodwin T.J."/>
            <person name="Quail M.A."/>
            <person name="McQuillan J."/>
            <person name="Munro C.A."/>
            <person name="Pain A."/>
            <person name="Poulter R.T."/>
            <person name="Rajandream M.A."/>
            <person name="Renauld H."/>
            <person name="Spiering M.J."/>
            <person name="Tivey A."/>
            <person name="Gow N.A.R."/>
            <person name="Barrell B."/>
            <person name="Sullivan D.J."/>
            <person name="Berriman M."/>
        </authorList>
    </citation>
    <scope>NUCLEOTIDE SEQUENCE [LARGE SCALE GENOMIC DNA]</scope>
    <source>
        <strain evidence="12">CD36 / ATCC MYA-646 / CBS 7987 / NCPF 3949 / NRRL Y-17841</strain>
    </source>
</reference>
<dbReference type="HAMAP" id="MF_00135">
    <property type="entry name" value="PRAI"/>
    <property type="match status" value="1"/>
</dbReference>
<dbReference type="GO" id="GO:0004640">
    <property type="term" value="F:phosphoribosylanthranilate isomerase activity"/>
    <property type="evidence" value="ECO:0007669"/>
    <property type="project" value="UniProtKB-EC"/>
</dbReference>
<dbReference type="EC" id="5.3.1.24" evidence="3"/>
<accession>B9W6H2</accession>
<evidence type="ECO:0000259" key="9">
    <source>
        <dbReference type="Pfam" id="PF00697"/>
    </source>
</evidence>
<organism evidence="11 12">
    <name type="scientific">Candida dubliniensis (strain CD36 / ATCC MYA-646 / CBS 7987 / NCPF 3949 / NRRL Y-17841)</name>
    <name type="common">Yeast</name>
    <dbReference type="NCBI Taxonomy" id="573826"/>
    <lineage>
        <taxon>Eukaryota</taxon>
        <taxon>Fungi</taxon>
        <taxon>Dikarya</taxon>
        <taxon>Ascomycota</taxon>
        <taxon>Saccharomycotina</taxon>
        <taxon>Pichiomycetes</taxon>
        <taxon>Debaryomycetaceae</taxon>
        <taxon>Candida/Lodderomyces clade</taxon>
        <taxon>Candida</taxon>
    </lineage>
</organism>
<dbReference type="InterPro" id="IPR011060">
    <property type="entry name" value="RibuloseP-bd_barrel"/>
</dbReference>
<dbReference type="RefSeq" id="XP_002416693.1">
    <property type="nucleotide sequence ID" value="XM_002416648.1"/>
</dbReference>
<dbReference type="GeneID" id="8044225"/>